<dbReference type="SUPFAM" id="SSF81383">
    <property type="entry name" value="F-box domain"/>
    <property type="match status" value="1"/>
</dbReference>
<dbReference type="PANTHER" id="PTHR31672:SF13">
    <property type="entry name" value="F-BOX PROTEIN CPR30-LIKE"/>
    <property type="match status" value="1"/>
</dbReference>
<dbReference type="InterPro" id="IPR001810">
    <property type="entry name" value="F-box_dom"/>
</dbReference>
<dbReference type="PANTHER" id="PTHR31672">
    <property type="entry name" value="BNACNNG10540D PROTEIN"/>
    <property type="match status" value="1"/>
</dbReference>
<dbReference type="InterPro" id="IPR017451">
    <property type="entry name" value="F-box-assoc_interact_dom"/>
</dbReference>
<evidence type="ECO:0000313" key="2">
    <source>
        <dbReference type="EMBL" id="KAJ8420976.1"/>
    </source>
</evidence>
<dbReference type="Pfam" id="PF12937">
    <property type="entry name" value="F-box-like"/>
    <property type="match status" value="1"/>
</dbReference>
<dbReference type="Pfam" id="PF08268">
    <property type="entry name" value="FBA_3"/>
    <property type="match status" value="1"/>
</dbReference>
<feature type="domain" description="F-box" evidence="1">
    <location>
        <begin position="25"/>
        <end position="65"/>
    </location>
</feature>
<sequence length="406" mass="46296">MEDGDTQYPTIANVIPHWKTVNGRLPPDSLLQVWARLPLNTLYKCRSVCKLWKAAISSDPLLPSIRHRLNFLFSSPPNLLLFLHFPNVPLKVPDQPVLLSTRTVEDVVTRVCDPEPHPIRNGFTPHSDRSLDLLPSKGPVVCFVSDGFFYLCNPSTQEFLRIARGHSYGCAFGYLRSDNRYVLTRLSDEGRYEFLEFGPGSAGSASWRAVKPICPCRVRGFGIMVDRAFYWTVDGGKVEIGSTPNEFLLCLDTKDEKFNVLPPPEGNDDEVILYDLLYLVEFRGSLCAVDNKSRPSRMEIWVLTRTECEFAWVRKYNIFISGMERGLVYPFCDFEGEIGGEMVLCNGDTRRLYLYNLKKRRIKIVLRDKNRTINRIAVYNPGPFPLSVPNARVSVSENQAVRMRSQ</sequence>
<dbReference type="InterPro" id="IPR036047">
    <property type="entry name" value="F-box-like_dom_sf"/>
</dbReference>
<evidence type="ECO:0000313" key="3">
    <source>
        <dbReference type="Proteomes" id="UP001153076"/>
    </source>
</evidence>
<dbReference type="NCBIfam" id="TIGR01640">
    <property type="entry name" value="F_box_assoc_1"/>
    <property type="match status" value="1"/>
</dbReference>
<dbReference type="OrthoDB" id="5319261at2759"/>
<organism evidence="2 3">
    <name type="scientific">Carnegiea gigantea</name>
    <dbReference type="NCBI Taxonomy" id="171969"/>
    <lineage>
        <taxon>Eukaryota</taxon>
        <taxon>Viridiplantae</taxon>
        <taxon>Streptophyta</taxon>
        <taxon>Embryophyta</taxon>
        <taxon>Tracheophyta</taxon>
        <taxon>Spermatophyta</taxon>
        <taxon>Magnoliopsida</taxon>
        <taxon>eudicotyledons</taxon>
        <taxon>Gunneridae</taxon>
        <taxon>Pentapetalae</taxon>
        <taxon>Caryophyllales</taxon>
        <taxon>Cactineae</taxon>
        <taxon>Cactaceae</taxon>
        <taxon>Cactoideae</taxon>
        <taxon>Echinocereeae</taxon>
        <taxon>Carnegiea</taxon>
    </lineage>
</organism>
<protein>
    <recommendedName>
        <fullName evidence="1">F-box domain-containing protein</fullName>
    </recommendedName>
</protein>
<keyword evidence="3" id="KW-1185">Reference proteome</keyword>
<dbReference type="Proteomes" id="UP001153076">
    <property type="component" value="Unassembled WGS sequence"/>
</dbReference>
<dbReference type="EMBL" id="JAKOGI010003000">
    <property type="protein sequence ID" value="KAJ8420976.1"/>
    <property type="molecule type" value="Genomic_DNA"/>
</dbReference>
<evidence type="ECO:0000259" key="1">
    <source>
        <dbReference type="SMART" id="SM00256"/>
    </source>
</evidence>
<reference evidence="2" key="1">
    <citation type="submission" date="2022-04" db="EMBL/GenBank/DDBJ databases">
        <title>Carnegiea gigantea Genome sequencing and assembly v2.</title>
        <authorList>
            <person name="Copetti D."/>
            <person name="Sanderson M.J."/>
            <person name="Burquez A."/>
            <person name="Wojciechowski M.F."/>
        </authorList>
    </citation>
    <scope>NUCLEOTIDE SEQUENCE</scope>
    <source>
        <strain evidence="2">SGP5-SGP5p</strain>
        <tissue evidence="2">Aerial part</tissue>
    </source>
</reference>
<name>A0A9Q1GKR9_9CARY</name>
<dbReference type="SUPFAM" id="SSF82171">
    <property type="entry name" value="DPP6 N-terminal domain-like"/>
    <property type="match status" value="1"/>
</dbReference>
<dbReference type="SMART" id="SM00256">
    <property type="entry name" value="FBOX"/>
    <property type="match status" value="1"/>
</dbReference>
<dbReference type="InterPro" id="IPR050796">
    <property type="entry name" value="SCF_F-box_component"/>
</dbReference>
<accession>A0A9Q1GKR9</accession>
<dbReference type="InterPro" id="IPR013187">
    <property type="entry name" value="F-box-assoc_dom_typ3"/>
</dbReference>
<dbReference type="Gene3D" id="1.20.1280.50">
    <property type="match status" value="1"/>
</dbReference>
<proteinExistence type="predicted"/>
<gene>
    <name evidence="2" type="ORF">Cgig2_013338</name>
</gene>
<comment type="caution">
    <text evidence="2">The sequence shown here is derived from an EMBL/GenBank/DDBJ whole genome shotgun (WGS) entry which is preliminary data.</text>
</comment>
<dbReference type="AlphaFoldDB" id="A0A9Q1GKR9"/>